<proteinExistence type="predicted"/>
<evidence type="ECO:0000313" key="2">
    <source>
        <dbReference type="Proteomes" id="UP001597342"/>
    </source>
</evidence>
<dbReference type="Proteomes" id="UP001597342">
    <property type="component" value="Unassembled WGS sequence"/>
</dbReference>
<reference evidence="2" key="1">
    <citation type="journal article" date="2019" name="Int. J. Syst. Evol. Microbiol.">
        <title>The Global Catalogue of Microorganisms (GCM) 10K type strain sequencing project: providing services to taxonomists for standard genome sequencing and annotation.</title>
        <authorList>
            <consortium name="The Broad Institute Genomics Platform"/>
            <consortium name="The Broad Institute Genome Sequencing Center for Infectious Disease"/>
            <person name="Wu L."/>
            <person name="Ma J."/>
        </authorList>
    </citation>
    <scope>NUCLEOTIDE SEQUENCE [LARGE SCALE GENOMIC DNA]</scope>
    <source>
        <strain evidence="2">JCM 3389</strain>
    </source>
</reference>
<dbReference type="EMBL" id="JBHUHU010000002">
    <property type="protein sequence ID" value="MFD2099413.1"/>
    <property type="molecule type" value="Genomic_DNA"/>
</dbReference>
<keyword evidence="2" id="KW-1185">Reference proteome</keyword>
<evidence type="ECO:0000313" key="1">
    <source>
        <dbReference type="EMBL" id="MFD2099413.1"/>
    </source>
</evidence>
<organism evidence="1 2">
    <name type="scientific">Flagellimonas iocasae</name>
    <dbReference type="NCBI Taxonomy" id="2055905"/>
    <lineage>
        <taxon>Bacteria</taxon>
        <taxon>Pseudomonadati</taxon>
        <taxon>Bacteroidota</taxon>
        <taxon>Flavobacteriia</taxon>
        <taxon>Flavobacteriales</taxon>
        <taxon>Flavobacteriaceae</taxon>
        <taxon>Flagellimonas</taxon>
    </lineage>
</organism>
<gene>
    <name evidence="1" type="ORF">ACFSJE_06480</name>
</gene>
<name>A0ABW4XYT2_9FLAO</name>
<accession>A0ABW4XYT2</accession>
<comment type="caution">
    <text evidence="1">The sequence shown here is derived from an EMBL/GenBank/DDBJ whole genome shotgun (WGS) entry which is preliminary data.</text>
</comment>
<sequence length="108" mass="12853">MDVFSILVIIASLFLVIKVSIANASIPVSRIEEYLVSKNLKYIRHQKVKKPWNPNFENGETLLSLFRYRKRYYLIDVEDHEGNPREVEATWYQSMSFLKNKAFFKIKH</sequence>
<dbReference type="RefSeq" id="WP_379830172.1">
    <property type="nucleotide sequence ID" value="NZ_JBHUHU010000002.1"/>
</dbReference>
<protein>
    <submittedName>
        <fullName evidence="1">Uncharacterized protein</fullName>
    </submittedName>
</protein>